<keyword evidence="2" id="KW-1185">Reference proteome</keyword>
<dbReference type="EMBL" id="LVYD01000047">
    <property type="protein sequence ID" value="OQP63095.1"/>
    <property type="molecule type" value="Genomic_DNA"/>
</dbReference>
<reference evidence="1 2" key="1">
    <citation type="submission" date="2016-03" db="EMBL/GenBank/DDBJ databases">
        <title>Niastella vici sp. nov., isolated from farmland soil.</title>
        <authorList>
            <person name="Chen L."/>
            <person name="Wang D."/>
            <person name="Yang S."/>
            <person name="Wang G."/>
        </authorList>
    </citation>
    <scope>NUCLEOTIDE SEQUENCE [LARGE SCALE GENOMIC DNA]</scope>
    <source>
        <strain evidence="1 2">DJ57</strain>
    </source>
</reference>
<comment type="caution">
    <text evidence="1">The sequence shown here is derived from an EMBL/GenBank/DDBJ whole genome shotgun (WGS) entry which is preliminary data.</text>
</comment>
<evidence type="ECO:0000313" key="2">
    <source>
        <dbReference type="Proteomes" id="UP000192796"/>
    </source>
</evidence>
<name>A0A1V9FXL8_9BACT</name>
<gene>
    <name evidence="1" type="ORF">A3860_03735</name>
</gene>
<organism evidence="1 2">
    <name type="scientific">Niastella vici</name>
    <dbReference type="NCBI Taxonomy" id="1703345"/>
    <lineage>
        <taxon>Bacteria</taxon>
        <taxon>Pseudomonadati</taxon>
        <taxon>Bacteroidota</taxon>
        <taxon>Chitinophagia</taxon>
        <taxon>Chitinophagales</taxon>
        <taxon>Chitinophagaceae</taxon>
        <taxon>Niastella</taxon>
    </lineage>
</organism>
<accession>A0A1V9FXL8</accession>
<proteinExistence type="predicted"/>
<dbReference type="AlphaFoldDB" id="A0A1V9FXL8"/>
<protein>
    <submittedName>
        <fullName evidence="1">Uncharacterized protein</fullName>
    </submittedName>
</protein>
<dbReference type="Proteomes" id="UP000192796">
    <property type="component" value="Unassembled WGS sequence"/>
</dbReference>
<sequence>MSKNEAYICCIEKRYNMHGAKSRQKNKENVLRRRDVPALVAEIHGVTADHVRKVVRGDRENQEILATYMQIIKNDNLLLQAVKNVIPENTNTDPEK</sequence>
<dbReference type="STRING" id="1703345.A3860_03735"/>
<evidence type="ECO:0000313" key="1">
    <source>
        <dbReference type="EMBL" id="OQP63095.1"/>
    </source>
</evidence>